<evidence type="ECO:0000256" key="1">
    <source>
        <dbReference type="ARBA" id="ARBA00022729"/>
    </source>
</evidence>
<dbReference type="RefSeq" id="WP_144863731.1">
    <property type="nucleotide sequence ID" value="NZ_LR213773.1"/>
</dbReference>
<keyword evidence="2" id="KW-0812">Transmembrane</keyword>
<dbReference type="Proteomes" id="UP000320055">
    <property type="component" value="Unassembled WGS sequence"/>
</dbReference>
<feature type="domain" description="CHAT" evidence="3">
    <location>
        <begin position="150"/>
        <end position="337"/>
    </location>
</feature>
<keyword evidence="2" id="KW-0472">Membrane</keyword>
<organism evidence="5 6">
    <name type="scientific">Hyella patelloides LEGE 07179</name>
    <dbReference type="NCBI Taxonomy" id="945734"/>
    <lineage>
        <taxon>Bacteria</taxon>
        <taxon>Bacillati</taxon>
        <taxon>Cyanobacteriota</taxon>
        <taxon>Cyanophyceae</taxon>
        <taxon>Pleurocapsales</taxon>
        <taxon>Hyellaceae</taxon>
        <taxon>Hyella</taxon>
    </lineage>
</organism>
<evidence type="ECO:0000313" key="6">
    <source>
        <dbReference type="Proteomes" id="UP000320055"/>
    </source>
</evidence>
<accession>A0A563VIP8</accession>
<reference evidence="5 6" key="1">
    <citation type="submission" date="2019-01" db="EMBL/GenBank/DDBJ databases">
        <authorList>
            <person name="Brito A."/>
        </authorList>
    </citation>
    <scope>NUCLEOTIDE SEQUENCE [LARGE SCALE GENOMIC DNA]</scope>
    <source>
        <strain evidence="5">1</strain>
    </source>
</reference>
<dbReference type="OrthoDB" id="506979at2"/>
<sequence>MQIIKLKFRQIPNQGFFATLSCSKQPWEIEGYLTAIPDALIKSLQQWQITYRQLEAVRSYIGTQTQFRIIPKSVTVASSTKCVDAVKHHLNQWLNNSDREWQPIRDGLISVANQFNHQELPIIIDAQNINLCRLPWQEWDLLTQYYPETEVAINTLTSKDIAITPISNFTKQSKVRILLVVGNSNNIDTKADLQAIQQLTKKKAVITCLIQPSLKDLCTSLWHHPGYHIFIFTGHSGSNDDGTIGWIAINETERLTIAEFKDAFRQAIKNGLRLAIFNSCDGLGLADRLSELNLTQMIVMGEPVPDEVAIEFIKQFFTAFINHKSLFNSVHQARKKLEPFNTRYPGAVWLPRLCLKPTTNYLTWNSILSGDSANNTIKTKQSNKFIQLTKTIVTCLLIFILGFSFNLVLFNGFNTEIANKFNLNHKIQFPNGTWQYGGSTTWQLIRELVNQQLQQKYPHFELVYTRHPTLPNGSETGIKMLLDGQISFAQSSRPIEDREYDSAIVRGKILKQVPVAIDGIAVVVNPQLEIEGLTIQQLEDIYRGKITNWAILGGQDREIIPYTRPRQSGTTEYFYNNILESHSFGKNVTFLEYPTLALKQIEDNLGGMFFVSVSEVIDNCNFKILPIARRMGSNFISLNRDNSYCGLEKERLNIEVLRNGEYPLVRRLFIVIEANSPVDEEVGEAYKDYLLSKPGQELISKSGFIPLRYF</sequence>
<dbReference type="AlphaFoldDB" id="A0A563VIP8"/>
<gene>
    <name evidence="5" type="ORF">H1P_100008</name>
</gene>
<proteinExistence type="predicted"/>
<evidence type="ECO:0000313" key="5">
    <source>
        <dbReference type="EMBL" id="VEP11304.1"/>
    </source>
</evidence>
<dbReference type="EMBL" id="CAACVJ010000002">
    <property type="protein sequence ID" value="VEP11304.1"/>
    <property type="molecule type" value="Genomic_DNA"/>
</dbReference>
<dbReference type="InterPro" id="IPR024983">
    <property type="entry name" value="CHAT_dom"/>
</dbReference>
<dbReference type="InterPro" id="IPR050811">
    <property type="entry name" value="Phosphate_ABC_transporter"/>
</dbReference>
<name>A0A563VIP8_9CYAN</name>
<keyword evidence="2" id="KW-1133">Transmembrane helix</keyword>
<evidence type="ECO:0000256" key="2">
    <source>
        <dbReference type="SAM" id="Phobius"/>
    </source>
</evidence>
<dbReference type="InterPro" id="IPR024370">
    <property type="entry name" value="PBP_domain"/>
</dbReference>
<dbReference type="PANTHER" id="PTHR30570">
    <property type="entry name" value="PERIPLASMIC PHOSPHATE BINDING COMPONENT OF PHOSPHATE ABC TRANSPORTER"/>
    <property type="match status" value="1"/>
</dbReference>
<dbReference type="CDD" id="cd13566">
    <property type="entry name" value="PBP2_phosphate"/>
    <property type="match status" value="1"/>
</dbReference>
<keyword evidence="1" id="KW-0732">Signal</keyword>
<dbReference type="Pfam" id="PF12770">
    <property type="entry name" value="CHAT"/>
    <property type="match status" value="1"/>
</dbReference>
<feature type="transmembrane region" description="Helical" evidence="2">
    <location>
        <begin position="388"/>
        <end position="410"/>
    </location>
</feature>
<evidence type="ECO:0000259" key="4">
    <source>
        <dbReference type="Pfam" id="PF12849"/>
    </source>
</evidence>
<feature type="domain" description="PBP" evidence="4">
    <location>
        <begin position="435"/>
        <end position="693"/>
    </location>
</feature>
<dbReference type="SUPFAM" id="SSF53850">
    <property type="entry name" value="Periplasmic binding protein-like II"/>
    <property type="match status" value="1"/>
</dbReference>
<protein>
    <submittedName>
        <fullName evidence="5">Phosphate ABC transporter substrate-binding protein</fullName>
    </submittedName>
</protein>
<keyword evidence="6" id="KW-1185">Reference proteome</keyword>
<dbReference type="Gene3D" id="3.40.190.10">
    <property type="entry name" value="Periplasmic binding protein-like II"/>
    <property type="match status" value="2"/>
</dbReference>
<dbReference type="PANTHER" id="PTHR30570:SF1">
    <property type="entry name" value="PHOSPHATE-BINDING PROTEIN PSTS"/>
    <property type="match status" value="1"/>
</dbReference>
<evidence type="ECO:0000259" key="3">
    <source>
        <dbReference type="Pfam" id="PF12770"/>
    </source>
</evidence>
<dbReference type="Pfam" id="PF12849">
    <property type="entry name" value="PBP_like_2"/>
    <property type="match status" value="1"/>
</dbReference>
<dbReference type="PROSITE" id="PS51257">
    <property type="entry name" value="PROKAR_LIPOPROTEIN"/>
    <property type="match status" value="1"/>
</dbReference>